<dbReference type="Proteomes" id="UP000243378">
    <property type="component" value="Unassembled WGS sequence"/>
</dbReference>
<evidence type="ECO:0000313" key="2">
    <source>
        <dbReference type="Proteomes" id="UP000243378"/>
    </source>
</evidence>
<name>A0A1G7NBV2_9GAMM</name>
<dbReference type="RefSeq" id="WP_143024591.1">
    <property type="nucleotide sequence ID" value="NZ_FNBM01000004.1"/>
</dbReference>
<organism evidence="1 2">
    <name type="scientific">Phytopseudomonas seleniipraecipitans</name>
    <dbReference type="NCBI Taxonomy" id="640205"/>
    <lineage>
        <taxon>Bacteria</taxon>
        <taxon>Pseudomonadati</taxon>
        <taxon>Pseudomonadota</taxon>
        <taxon>Gammaproteobacteria</taxon>
        <taxon>Pseudomonadales</taxon>
        <taxon>Pseudomonadaceae</taxon>
        <taxon>Phytopseudomonas</taxon>
    </lineage>
</organism>
<protein>
    <submittedName>
        <fullName evidence="1">Uncharacterized protein</fullName>
    </submittedName>
</protein>
<dbReference type="STRING" id="640205.SAMN05216381_2227"/>
<accession>A0A1G7NBV2</accession>
<dbReference type="AlphaFoldDB" id="A0A1G7NBV2"/>
<proteinExistence type="predicted"/>
<evidence type="ECO:0000313" key="1">
    <source>
        <dbReference type="EMBL" id="SDF71523.1"/>
    </source>
</evidence>
<sequence length="77" mass="8423">MPDNPTEKATSVDTHSGKQRRIATFACRRDVMLKGLAKKFHQCPKASTEHADKDYECEVTGCLSKATAQALAPPGYL</sequence>
<gene>
    <name evidence="1" type="ORF">SAMN05216381_2227</name>
</gene>
<dbReference type="EMBL" id="FNBM01000004">
    <property type="protein sequence ID" value="SDF71523.1"/>
    <property type="molecule type" value="Genomic_DNA"/>
</dbReference>
<reference evidence="1 2" key="1">
    <citation type="submission" date="2016-10" db="EMBL/GenBank/DDBJ databases">
        <authorList>
            <person name="de Groot N.N."/>
        </authorList>
    </citation>
    <scope>NUCLEOTIDE SEQUENCE [LARGE SCALE GENOMIC DNA]</scope>
    <source>
        <strain evidence="1 2">LMG 25475</strain>
    </source>
</reference>